<evidence type="ECO:0000256" key="9">
    <source>
        <dbReference type="ARBA" id="ARBA00038341"/>
    </source>
</evidence>
<dbReference type="InterPro" id="IPR050794">
    <property type="entry name" value="CPA2_transporter"/>
</dbReference>
<feature type="domain" description="Cation/H(+) antiporter C-terminal" evidence="13">
    <location>
        <begin position="643"/>
        <end position="787"/>
    </location>
</feature>
<keyword evidence="5" id="KW-0630">Potassium</keyword>
<evidence type="ECO:0000256" key="4">
    <source>
        <dbReference type="ARBA" id="ARBA00022692"/>
    </source>
</evidence>
<evidence type="ECO:0000256" key="2">
    <source>
        <dbReference type="ARBA" id="ARBA00022448"/>
    </source>
</evidence>
<protein>
    <submittedName>
        <fullName evidence="14">Uncharacterized protein</fullName>
    </submittedName>
</protein>
<keyword evidence="2" id="KW-0813">Transport</keyword>
<dbReference type="Pfam" id="PF23259">
    <property type="entry name" value="CHX17_C"/>
    <property type="match status" value="1"/>
</dbReference>
<evidence type="ECO:0000259" key="12">
    <source>
        <dbReference type="Pfam" id="PF23256"/>
    </source>
</evidence>
<comment type="similarity">
    <text evidence="9">Belongs to the monovalent cation:proton antiporter 2 (CPA2) transporter (TC 2.A.37) family. CHX (TC 2.A.37.4) subfamily.</text>
</comment>
<dbReference type="InterPro" id="IPR006153">
    <property type="entry name" value="Cation/H_exchanger_TM"/>
</dbReference>
<dbReference type="OrthoDB" id="2687058at2759"/>
<keyword evidence="4 10" id="KW-0812">Transmembrane</keyword>
<feature type="transmembrane region" description="Helical" evidence="10">
    <location>
        <begin position="79"/>
        <end position="97"/>
    </location>
</feature>
<feature type="transmembrane region" description="Helical" evidence="10">
    <location>
        <begin position="188"/>
        <end position="207"/>
    </location>
</feature>
<comment type="subcellular location">
    <subcellularLocation>
        <location evidence="1">Membrane</location>
        <topology evidence="1">Multi-pass membrane protein</topology>
    </subcellularLocation>
</comment>
<dbReference type="Gene3D" id="3.40.50.12370">
    <property type="match status" value="1"/>
</dbReference>
<feature type="transmembrane region" description="Helical" evidence="10">
    <location>
        <begin position="117"/>
        <end position="134"/>
    </location>
</feature>
<dbReference type="GO" id="GO:0006885">
    <property type="term" value="P:regulation of pH"/>
    <property type="evidence" value="ECO:0007669"/>
    <property type="project" value="TreeGrafter"/>
</dbReference>
<dbReference type="InterPro" id="IPR057291">
    <property type="entry name" value="CHX17_2nd"/>
</dbReference>
<sequence>MAMSKQDMEEANSMQRGKVHGPFVMETMVCQKTHMLTSEGVFLGSDPFNYAVPLLLVQMAVIILTSRLLFRLLKPLKQGMISAQVLAGIILGPSLFGQSKTYMDMFLPMSGKITLQTLSNVGFFIHLFLLGLRIDASILRKAGSKAMLIGTASYAFPFSLGNLTVLFLKNTYKLPPDVVHCISTMISLNALTSFPVTTTVLAELNILNSDLGRLATNCSIVCEAFSWIVTLVFRIFLRERTLASVWSFIWISILVVGIFVICRPVIIWLTERRSITIGKQDEIPFFPIIMVLLMVSMSSEVLGVHAAFGAFWLGVSLPDGPPLGTGLTSKLEMFASSLMLPCFIAISGLQTNFFLIGKSHVKIIEAVILITYGCKFVGTVAASAYCNIQFTDAISLAFLMCCQGVIEIYTSVMWKDEKVLNTECFNLLIMSILLVTGISRFLVVCLYDPSKRYRSKSKRTILNTRQRNLQFRLLLCVYNVENVPSMVNLLEASYPTRFSPISVFTLHLVELKGRAHAVLMPHHQMNKLDPNTVQSTYIANGFQRFEQLNQGTLMAQHFTAAAPFSSINDDICTLALDKKAALIVIPFHKQYAIDGNVDHVNPAIRAINMNVLEKAPCSVGIFIDRGETEGRRSVLMSHTWRNVAVIFIEGRDDAEALAFCMRIAEHPEVSVTMIHFRHKSSLQQNHGVEEESGFSETHLINDFKNFSMNKPKVRYREEIVRDGVETTQVISSLGDTYDMVVVGRDHDLDSSVLYGLTDWSECPELGVIGDMFASTDFHFSVLVIHQQEGESLAMDNSYKLPNSPSRGSDQRVHPRFSVEEGFTAINLHNNR</sequence>
<evidence type="ECO:0000256" key="8">
    <source>
        <dbReference type="ARBA" id="ARBA00023136"/>
    </source>
</evidence>
<dbReference type="Gene3D" id="1.20.1530.20">
    <property type="match status" value="1"/>
</dbReference>
<evidence type="ECO:0000256" key="10">
    <source>
        <dbReference type="SAM" id="Phobius"/>
    </source>
</evidence>
<dbReference type="Pfam" id="PF00999">
    <property type="entry name" value="Na_H_Exchanger"/>
    <property type="match status" value="1"/>
</dbReference>
<keyword evidence="7" id="KW-0406">Ion transport</keyword>
<comment type="caution">
    <text evidence="14">The sequence shown here is derived from an EMBL/GenBank/DDBJ whole genome shotgun (WGS) entry which is preliminary data.</text>
</comment>
<dbReference type="Pfam" id="PF23256">
    <property type="entry name" value="CHX17_2nd"/>
    <property type="match status" value="1"/>
</dbReference>
<keyword evidence="3" id="KW-0633">Potassium transport</keyword>
<evidence type="ECO:0000256" key="7">
    <source>
        <dbReference type="ARBA" id="ARBA00023065"/>
    </source>
</evidence>
<dbReference type="EMBL" id="CABITT030000001">
    <property type="protein sequence ID" value="VVA90247.1"/>
    <property type="molecule type" value="Genomic_DNA"/>
</dbReference>
<dbReference type="GO" id="GO:0006813">
    <property type="term" value="P:potassium ion transport"/>
    <property type="evidence" value="ECO:0007669"/>
    <property type="project" value="UniProtKB-KW"/>
</dbReference>
<keyword evidence="15" id="KW-1185">Reference proteome</keyword>
<feature type="transmembrane region" description="Helical" evidence="10">
    <location>
        <begin position="283"/>
        <end position="313"/>
    </location>
</feature>
<dbReference type="InterPro" id="IPR038770">
    <property type="entry name" value="Na+/solute_symporter_sf"/>
</dbReference>
<dbReference type="Proteomes" id="UP000489600">
    <property type="component" value="Unassembled WGS sequence"/>
</dbReference>
<reference evidence="14" key="1">
    <citation type="submission" date="2019-07" db="EMBL/GenBank/DDBJ databases">
        <authorList>
            <person name="Dittberner H."/>
        </authorList>
    </citation>
    <scope>NUCLEOTIDE SEQUENCE [LARGE SCALE GENOMIC DNA]</scope>
</reference>
<feature type="transmembrane region" description="Helical" evidence="10">
    <location>
        <begin position="393"/>
        <end position="412"/>
    </location>
</feature>
<feature type="domain" description="Cation/H+ exchanger transmembrane" evidence="11">
    <location>
        <begin position="63"/>
        <end position="441"/>
    </location>
</feature>
<keyword evidence="6 10" id="KW-1133">Transmembrane helix</keyword>
<feature type="domain" description="Cation/H(+) antiporter central" evidence="12">
    <location>
        <begin position="503"/>
        <end position="627"/>
    </location>
</feature>
<evidence type="ECO:0000259" key="11">
    <source>
        <dbReference type="Pfam" id="PF00999"/>
    </source>
</evidence>
<proteinExistence type="inferred from homology"/>
<dbReference type="GO" id="GO:0016020">
    <property type="term" value="C:membrane"/>
    <property type="evidence" value="ECO:0007669"/>
    <property type="project" value="UniProtKB-SubCell"/>
</dbReference>
<name>A0A565ALG9_9BRAS</name>
<dbReference type="InterPro" id="IPR057290">
    <property type="entry name" value="CHX17_C"/>
</dbReference>
<evidence type="ECO:0000256" key="3">
    <source>
        <dbReference type="ARBA" id="ARBA00022538"/>
    </source>
</evidence>
<feature type="transmembrane region" description="Helical" evidence="10">
    <location>
        <begin position="146"/>
        <end position="168"/>
    </location>
</feature>
<evidence type="ECO:0000259" key="13">
    <source>
        <dbReference type="Pfam" id="PF23259"/>
    </source>
</evidence>
<keyword evidence="8 10" id="KW-0472">Membrane</keyword>
<feature type="transmembrane region" description="Helical" evidence="10">
    <location>
        <begin position="424"/>
        <end position="443"/>
    </location>
</feature>
<dbReference type="PANTHER" id="PTHR32468">
    <property type="entry name" value="CATION/H + ANTIPORTER"/>
    <property type="match status" value="1"/>
</dbReference>
<dbReference type="GO" id="GO:1902600">
    <property type="term" value="P:proton transmembrane transport"/>
    <property type="evidence" value="ECO:0007669"/>
    <property type="project" value="InterPro"/>
</dbReference>
<evidence type="ECO:0000313" key="15">
    <source>
        <dbReference type="Proteomes" id="UP000489600"/>
    </source>
</evidence>
<evidence type="ECO:0000313" key="14">
    <source>
        <dbReference type="EMBL" id="VVA90247.1"/>
    </source>
</evidence>
<evidence type="ECO:0000256" key="6">
    <source>
        <dbReference type="ARBA" id="ARBA00022989"/>
    </source>
</evidence>
<dbReference type="FunFam" id="1.20.1530.20:FF:000042">
    <property type="entry name" value="Cation/H(+) antiporter 14"/>
    <property type="match status" value="1"/>
</dbReference>
<dbReference type="AlphaFoldDB" id="A0A565ALG9"/>
<evidence type="ECO:0000256" key="5">
    <source>
        <dbReference type="ARBA" id="ARBA00022958"/>
    </source>
</evidence>
<feature type="transmembrane region" description="Helical" evidence="10">
    <location>
        <begin position="333"/>
        <end position="356"/>
    </location>
</feature>
<accession>A0A565ALG9</accession>
<feature type="transmembrane region" description="Helical" evidence="10">
    <location>
        <begin position="243"/>
        <end position="262"/>
    </location>
</feature>
<feature type="transmembrane region" description="Helical" evidence="10">
    <location>
        <begin position="363"/>
        <end position="381"/>
    </location>
</feature>
<dbReference type="GO" id="GO:0012505">
    <property type="term" value="C:endomembrane system"/>
    <property type="evidence" value="ECO:0007669"/>
    <property type="project" value="TreeGrafter"/>
</dbReference>
<dbReference type="GO" id="GO:0015297">
    <property type="term" value="F:antiporter activity"/>
    <property type="evidence" value="ECO:0007669"/>
    <property type="project" value="InterPro"/>
</dbReference>
<evidence type="ECO:0000256" key="1">
    <source>
        <dbReference type="ARBA" id="ARBA00004141"/>
    </source>
</evidence>
<feature type="transmembrane region" description="Helical" evidence="10">
    <location>
        <begin position="214"/>
        <end position="237"/>
    </location>
</feature>
<feature type="transmembrane region" description="Helical" evidence="10">
    <location>
        <begin position="50"/>
        <end position="70"/>
    </location>
</feature>
<organism evidence="14 15">
    <name type="scientific">Arabis nemorensis</name>
    <dbReference type="NCBI Taxonomy" id="586526"/>
    <lineage>
        <taxon>Eukaryota</taxon>
        <taxon>Viridiplantae</taxon>
        <taxon>Streptophyta</taxon>
        <taxon>Embryophyta</taxon>
        <taxon>Tracheophyta</taxon>
        <taxon>Spermatophyta</taxon>
        <taxon>Magnoliopsida</taxon>
        <taxon>eudicotyledons</taxon>
        <taxon>Gunneridae</taxon>
        <taxon>Pentapetalae</taxon>
        <taxon>rosids</taxon>
        <taxon>malvids</taxon>
        <taxon>Brassicales</taxon>
        <taxon>Brassicaceae</taxon>
        <taxon>Arabideae</taxon>
        <taxon>Arabis</taxon>
    </lineage>
</organism>
<dbReference type="PANTHER" id="PTHR32468:SF23">
    <property type="entry name" value="CATION_H(+) ANTIPORTER 14"/>
    <property type="match status" value="1"/>
</dbReference>
<gene>
    <name evidence="14" type="ORF">ANE_LOCUS692</name>
</gene>